<reference evidence="2 3" key="1">
    <citation type="submission" date="2016-06" db="EMBL/GenBank/DDBJ databases">
        <title>Three novel species with peptidoglycan cell walls form the new genus Lacunisphaera gen. nov. in the family Opitutaceae of the verrucomicrobial subdivision 4.</title>
        <authorList>
            <person name="Rast P."/>
            <person name="Gloeckner I."/>
            <person name="Jogler M."/>
            <person name="Boedeker C."/>
            <person name="Jeske O."/>
            <person name="Wiegand S."/>
            <person name="Reinhardt R."/>
            <person name="Schumann P."/>
            <person name="Rohde M."/>
            <person name="Spring S."/>
            <person name="Gloeckner F.O."/>
            <person name="Jogler C."/>
        </authorList>
    </citation>
    <scope>NUCLEOTIDE SEQUENCE [LARGE SCALE GENOMIC DNA]</scope>
    <source>
        <strain evidence="2 3">IG16b</strain>
    </source>
</reference>
<dbReference type="Gene3D" id="3.40.50.720">
    <property type="entry name" value="NAD(P)-binding Rossmann-like Domain"/>
    <property type="match status" value="1"/>
</dbReference>
<organism evidence="2 3">
    <name type="scientific">Lacunisphaera limnophila</name>
    <dbReference type="NCBI Taxonomy" id="1838286"/>
    <lineage>
        <taxon>Bacteria</taxon>
        <taxon>Pseudomonadati</taxon>
        <taxon>Verrucomicrobiota</taxon>
        <taxon>Opitutia</taxon>
        <taxon>Opitutales</taxon>
        <taxon>Opitutaceae</taxon>
        <taxon>Lacunisphaera</taxon>
    </lineage>
</organism>
<keyword evidence="3" id="KW-1185">Reference proteome</keyword>
<dbReference type="Proteomes" id="UP000095228">
    <property type="component" value="Chromosome"/>
</dbReference>
<dbReference type="PATRIC" id="fig|1838286.3.peg.580"/>
<sequence length="222" mass="24186">MPTAFIAGASGQVGRRLLDQLLAAPEYDRVVSLGRRPLAVTHPKLVQVSADFAALEGVLEDWRGEDAFCCLGTTIRQAGSREAFRAVDHAAVLAFAWAAQRQGARRFFVVTALGADPASRNFYLRVKGETEAALAVLGFDTLAIFQPSLLLARRREFRLGEKVLAAVLWLAEPLLVGRFRPYRAIRTEAVARAMLRCSFGRGAQGLLVFPSDEIEDLGGFGP</sequence>
<dbReference type="PANTHER" id="PTHR14097">
    <property type="entry name" value="OXIDOREDUCTASE HTATIP2"/>
    <property type="match status" value="1"/>
</dbReference>
<dbReference type="AlphaFoldDB" id="A0A1D8ARM4"/>
<protein>
    <recommendedName>
        <fullName evidence="1">NAD(P)-binding domain-containing protein</fullName>
    </recommendedName>
</protein>
<dbReference type="STRING" id="1838286.Verru16b_00572"/>
<dbReference type="KEGG" id="obg:Verru16b_00572"/>
<dbReference type="InterPro" id="IPR036291">
    <property type="entry name" value="NAD(P)-bd_dom_sf"/>
</dbReference>
<dbReference type="SUPFAM" id="SSF51735">
    <property type="entry name" value="NAD(P)-binding Rossmann-fold domains"/>
    <property type="match status" value="1"/>
</dbReference>
<dbReference type="PANTHER" id="PTHR14097:SF7">
    <property type="entry name" value="OXIDOREDUCTASE HTATIP2"/>
    <property type="match status" value="1"/>
</dbReference>
<dbReference type="RefSeq" id="WP_069960868.1">
    <property type="nucleotide sequence ID" value="NZ_CP016094.1"/>
</dbReference>
<proteinExistence type="predicted"/>
<feature type="domain" description="NAD(P)-binding" evidence="1">
    <location>
        <begin position="8"/>
        <end position="123"/>
    </location>
</feature>
<dbReference type="Pfam" id="PF13460">
    <property type="entry name" value="NAD_binding_10"/>
    <property type="match status" value="1"/>
</dbReference>
<dbReference type="EMBL" id="CP016094">
    <property type="protein sequence ID" value="AOS43527.1"/>
    <property type="molecule type" value="Genomic_DNA"/>
</dbReference>
<gene>
    <name evidence="2" type="ORF">Verru16b_00572</name>
</gene>
<evidence type="ECO:0000313" key="3">
    <source>
        <dbReference type="Proteomes" id="UP000095228"/>
    </source>
</evidence>
<dbReference type="InterPro" id="IPR016040">
    <property type="entry name" value="NAD(P)-bd_dom"/>
</dbReference>
<accession>A0A1D8ARM4</accession>
<evidence type="ECO:0000313" key="2">
    <source>
        <dbReference type="EMBL" id="AOS43527.1"/>
    </source>
</evidence>
<name>A0A1D8ARM4_9BACT</name>
<dbReference type="OrthoDB" id="9798632at2"/>
<evidence type="ECO:0000259" key="1">
    <source>
        <dbReference type="Pfam" id="PF13460"/>
    </source>
</evidence>